<dbReference type="GO" id="GO:0005524">
    <property type="term" value="F:ATP binding"/>
    <property type="evidence" value="ECO:0007669"/>
    <property type="project" value="UniProtKB-KW"/>
</dbReference>
<feature type="transmembrane region" description="Helical" evidence="12">
    <location>
        <begin position="874"/>
        <end position="902"/>
    </location>
</feature>
<feature type="transmembrane region" description="Helical" evidence="12">
    <location>
        <begin position="252"/>
        <end position="270"/>
    </location>
</feature>
<dbReference type="GO" id="GO:0140359">
    <property type="term" value="F:ABC-type transporter activity"/>
    <property type="evidence" value="ECO:0007669"/>
    <property type="project" value="InterPro"/>
</dbReference>
<keyword evidence="3 12" id="KW-0812">Transmembrane</keyword>
<feature type="transmembrane region" description="Helical" evidence="12">
    <location>
        <begin position="830"/>
        <end position="853"/>
    </location>
</feature>
<dbReference type="InterPro" id="IPR013525">
    <property type="entry name" value="ABC2_TM"/>
</dbReference>
<comment type="catalytic activity">
    <reaction evidence="11">
        <text>cholesterol(in) + ATP + H2O = cholesterol(out) + ADP + phosphate + H(+)</text>
        <dbReference type="Rhea" id="RHEA:39051"/>
        <dbReference type="ChEBI" id="CHEBI:15377"/>
        <dbReference type="ChEBI" id="CHEBI:15378"/>
        <dbReference type="ChEBI" id="CHEBI:16113"/>
        <dbReference type="ChEBI" id="CHEBI:30616"/>
        <dbReference type="ChEBI" id="CHEBI:43474"/>
        <dbReference type="ChEBI" id="CHEBI:456216"/>
    </reaction>
    <physiologicalReaction direction="left-to-right" evidence="11">
        <dbReference type="Rhea" id="RHEA:39052"/>
    </physiologicalReaction>
</comment>
<keyword evidence="9 12" id="KW-0472">Membrane</keyword>
<gene>
    <name evidence="14" type="primary">abca3b</name>
</gene>
<dbReference type="GO" id="GO:0005319">
    <property type="term" value="F:lipid transporter activity"/>
    <property type="evidence" value="ECO:0007669"/>
    <property type="project" value="TreeGrafter"/>
</dbReference>
<evidence type="ECO:0000256" key="1">
    <source>
        <dbReference type="ARBA" id="ARBA00004127"/>
    </source>
</evidence>
<dbReference type="PANTHER" id="PTHR19229">
    <property type="entry name" value="ATP-BINDING CASSETTE TRANSPORTER SUBFAMILY A ABCA"/>
    <property type="match status" value="1"/>
</dbReference>
<dbReference type="SUPFAM" id="SSF52540">
    <property type="entry name" value="P-loop containing nucleoside triphosphate hydrolases"/>
    <property type="match status" value="2"/>
</dbReference>
<sequence length="1437" mass="161733">YFIFLFHGRPLSLALQKRQILVTLVEIALPLLFSGILIALRQKVSSINYPNATHYQSFGVSDLPFPLCYQDLQLAYVPANASVVRQITEDVQQMRGFETEEQLEEFVKTDPESGKILAAIVFEHQFTHDDEPLPLQVSYNLRFTYSPRNAPMREKSELNPNNDLDWHTLRLFPLIQLPGPREQRDTCGGTPGYYREGFLQVQHAVDRAIMKAYNSTAAEALLKRAQVLLARFPYPVFIYDVFILAIQSQLPLLLVLSFTYTSLNIIRAVVQEKERKLKEYMRMMGLSNWLHWSAWFLMFFLFLSISIFFVTVLICVKVSPNGAVLTYSDPTLVFVFLLVFAVSTINFSFMISTFFSRANVAAAAGGFIYFLSYLPYVFLWPRYDLLSHAQKVSACLISNVAMAMGAQLIGMFESKGTGIQWHNLFEPVTVDDDFSLAQVLGLLLLDSALYALVAWYMEAVFPGEYGVPRPWYFFILPSYWCSSPRVALLKEKEEEEEAEKVSKGEFIEKEPAGLVSGVKIKHLAKVFKVGNKTKEAVRDLTLNMFEGQITVLLGHNGAGKSTTLSMLTGLFPPSSGRAYISGYDICQDMALIRRSLGLCPQHDVLFDNLTVREHLLFFTQLKGYPRKKIPDEVDRILRILNLEDKRHALSKTLSGGMKRKLSIGIALIGDSKVVMLDEPTSGMDPSARRATWDLLQGEKRGRTILLTTHFMDEADLLGDRIAIMASGELQCCGSPLFLKNKYGAGYHMVIVKDAFCNVSEITRLVHMYVPDATLESSAGAELSYILPKESTSRFELLFAELEMNRDELGIASYGASVTTMEEVFLRGQTGFAIAINLMYGMASLASTFALLLVSERSVKSKHVQQVSGVYLSNFWFSALLWDLINFLLPCLLMLLVFQVFSVEAFVAENHLVDVLLLLLLYGWAVIPLMYLLSFLFSTAATAYTRLTIFNILSGTATFLAVTIMTIPELKLEDMSHLLDKIFLIFPNYCLGMSFSEFYQNYEIITFCTSSDFADFICKSYNITYQVNYFSMDEPGVGRFLVAMSLQGVVFIALLFLIELRCVHILLNLCRRRKKVLLLAEEALQPEDRDVAEERKRVMDCQPVVESMVDSPLILQELCKVYSGGQSLLAVDRLSLAVGKGECFGLLGFNGAGKTTTFKMLTGDESITSGDAFIDGYSILRDVKKVQQRIGYCPQFDAVLDHMTGRETLSMYARLRGIPEKYVTACVENVLRSLLLEPHADKLVRSYSGGNKRKLSAGMALIGGPPVIFLDEPSTGMDPVARRLLWDAITRTRESGKAIIITSHSMEECEALCTRLAVMVNGQFKCLGSPQHLKSKFGSGYTLLAKVRVETELEEMDLQLFKDFIESTFPGSSLKDEHQGMVHYHLTDKTLTWAQVFGVLETAKEKYSIEDYCVSQISLEQVFLSFAQFQHCAEACRK</sequence>
<dbReference type="InterPro" id="IPR026082">
    <property type="entry name" value="ABCA"/>
</dbReference>
<evidence type="ECO:0000256" key="9">
    <source>
        <dbReference type="ARBA" id="ARBA00023136"/>
    </source>
</evidence>
<comment type="subcellular location">
    <subcellularLocation>
        <location evidence="1">Endomembrane system</location>
        <topology evidence="1">Multi-pass membrane protein</topology>
    </subcellularLocation>
</comment>
<evidence type="ECO:0000256" key="11">
    <source>
        <dbReference type="ARBA" id="ARBA00050894"/>
    </source>
</evidence>
<feature type="transmembrane region" description="Helical" evidence="12">
    <location>
        <begin position="290"/>
        <end position="319"/>
    </location>
</feature>
<dbReference type="PANTHER" id="PTHR19229:SF98">
    <property type="entry name" value="PHOSPHOLIPID-TRANSPORTING ATPASE ABCA3"/>
    <property type="match status" value="1"/>
</dbReference>
<keyword evidence="5" id="KW-0547">Nucleotide-binding</keyword>
<dbReference type="InterPro" id="IPR017871">
    <property type="entry name" value="ABC_transporter-like_CS"/>
</dbReference>
<dbReference type="SMART" id="SM00382">
    <property type="entry name" value="AAA"/>
    <property type="match status" value="2"/>
</dbReference>
<feature type="domain" description="ABC transporter" evidence="13">
    <location>
        <begin position="1112"/>
        <end position="1345"/>
    </location>
</feature>
<dbReference type="GO" id="GO:0016887">
    <property type="term" value="F:ATP hydrolysis activity"/>
    <property type="evidence" value="ECO:0007669"/>
    <property type="project" value="InterPro"/>
</dbReference>
<feature type="transmembrane region" description="Helical" evidence="12">
    <location>
        <begin position="1039"/>
        <end position="1066"/>
    </location>
</feature>
<proteinExistence type="predicted"/>
<dbReference type="PROSITE" id="PS50893">
    <property type="entry name" value="ABC_TRANSPORTER_2"/>
    <property type="match status" value="2"/>
</dbReference>
<evidence type="ECO:0000259" key="13">
    <source>
        <dbReference type="PROSITE" id="PS50893"/>
    </source>
</evidence>
<evidence type="ECO:0000256" key="5">
    <source>
        <dbReference type="ARBA" id="ARBA00022741"/>
    </source>
</evidence>
<dbReference type="InterPro" id="IPR003439">
    <property type="entry name" value="ABC_transporter-like_ATP-bd"/>
</dbReference>
<dbReference type="PROSITE" id="PS00211">
    <property type="entry name" value="ABC_TRANSPORTER_1"/>
    <property type="match status" value="1"/>
</dbReference>
<dbReference type="GO" id="GO:0005737">
    <property type="term" value="C:cytoplasm"/>
    <property type="evidence" value="ECO:0007669"/>
    <property type="project" value="UniProtKB-ARBA"/>
</dbReference>
<evidence type="ECO:0000256" key="8">
    <source>
        <dbReference type="ARBA" id="ARBA00023055"/>
    </source>
</evidence>
<name>A0A8C1QZK1_CYPCA</name>
<accession>A0A8C1QZK1</accession>
<keyword evidence="15" id="KW-1185">Reference proteome</keyword>
<evidence type="ECO:0000256" key="6">
    <source>
        <dbReference type="ARBA" id="ARBA00022840"/>
    </source>
</evidence>
<evidence type="ECO:0000256" key="2">
    <source>
        <dbReference type="ARBA" id="ARBA00022448"/>
    </source>
</evidence>
<keyword evidence="2" id="KW-0813">Transport</keyword>
<evidence type="ECO:0000256" key="12">
    <source>
        <dbReference type="SAM" id="Phobius"/>
    </source>
</evidence>
<evidence type="ECO:0000256" key="10">
    <source>
        <dbReference type="ARBA" id="ARBA00023180"/>
    </source>
</evidence>
<keyword evidence="7 12" id="KW-1133">Transmembrane helix</keyword>
<dbReference type="Gene3D" id="3.40.50.300">
    <property type="entry name" value="P-loop containing nucleotide triphosphate hydrolases"/>
    <property type="match status" value="2"/>
</dbReference>
<evidence type="ECO:0000256" key="7">
    <source>
        <dbReference type="ARBA" id="ARBA00022989"/>
    </source>
</evidence>
<dbReference type="Proteomes" id="UP000694427">
    <property type="component" value="Unplaced"/>
</dbReference>
<dbReference type="Pfam" id="PF23321">
    <property type="entry name" value="R1_ABCA1"/>
    <property type="match status" value="1"/>
</dbReference>
<keyword evidence="4" id="KW-0677">Repeat</keyword>
<reference evidence="14" key="2">
    <citation type="submission" date="2025-09" db="UniProtKB">
        <authorList>
            <consortium name="Ensembl"/>
        </authorList>
    </citation>
    <scope>IDENTIFICATION</scope>
</reference>
<feature type="transmembrane region" description="Helical" evidence="12">
    <location>
        <begin position="948"/>
        <end position="966"/>
    </location>
</feature>
<dbReference type="InterPro" id="IPR027417">
    <property type="entry name" value="P-loop_NTPase"/>
</dbReference>
<dbReference type="GO" id="GO:0012505">
    <property type="term" value="C:endomembrane system"/>
    <property type="evidence" value="ECO:0007669"/>
    <property type="project" value="UniProtKB-SubCell"/>
</dbReference>
<evidence type="ECO:0000313" key="14">
    <source>
        <dbReference type="Ensembl" id="ENSCCRP00010076270.1"/>
    </source>
</evidence>
<dbReference type="GO" id="GO:0016020">
    <property type="term" value="C:membrane"/>
    <property type="evidence" value="ECO:0007669"/>
    <property type="project" value="InterPro"/>
</dbReference>
<evidence type="ECO:0000256" key="3">
    <source>
        <dbReference type="ARBA" id="ARBA00022692"/>
    </source>
</evidence>
<protein>
    <submittedName>
        <fullName evidence="14">ATP binding cassette subfamily A member 3</fullName>
    </submittedName>
</protein>
<reference evidence="14" key="1">
    <citation type="submission" date="2025-08" db="UniProtKB">
        <authorList>
            <consortium name="Ensembl"/>
        </authorList>
    </citation>
    <scope>IDENTIFICATION</scope>
</reference>
<evidence type="ECO:0000256" key="4">
    <source>
        <dbReference type="ARBA" id="ARBA00022737"/>
    </source>
</evidence>
<feature type="transmembrane region" description="Helical" evidence="12">
    <location>
        <begin position="228"/>
        <end position="246"/>
    </location>
</feature>
<feature type="transmembrane region" description="Helical" evidence="12">
    <location>
        <begin position="20"/>
        <end position="40"/>
    </location>
</feature>
<keyword evidence="6" id="KW-0067">ATP-binding</keyword>
<dbReference type="InterPro" id="IPR003593">
    <property type="entry name" value="AAA+_ATPase"/>
</dbReference>
<dbReference type="FunFam" id="3.40.50.300:FF:000465">
    <property type="entry name" value="ATP-binding cassette, sub-family A (ABC1), member 3"/>
    <property type="match status" value="1"/>
</dbReference>
<feature type="transmembrane region" description="Helical" evidence="12">
    <location>
        <begin position="914"/>
        <end position="936"/>
    </location>
</feature>
<dbReference type="Pfam" id="PF12698">
    <property type="entry name" value="ABC2_membrane_3"/>
    <property type="match status" value="2"/>
</dbReference>
<dbReference type="InterPro" id="IPR056264">
    <property type="entry name" value="R2_ABCA1-4-like"/>
</dbReference>
<keyword evidence="8" id="KW-0445">Lipid transport</keyword>
<dbReference type="Pfam" id="PF00005">
    <property type="entry name" value="ABC_tran"/>
    <property type="match status" value="2"/>
</dbReference>
<feature type="transmembrane region" description="Helical" evidence="12">
    <location>
        <begin position="358"/>
        <end position="379"/>
    </location>
</feature>
<keyword evidence="10" id="KW-0325">Glycoprotein</keyword>
<dbReference type="CDD" id="cd03263">
    <property type="entry name" value="ABC_subfamily_A"/>
    <property type="match status" value="2"/>
</dbReference>
<dbReference type="Ensembl" id="ENSCCRT00010084522.1">
    <property type="protein sequence ID" value="ENSCCRP00010076270.1"/>
    <property type="gene ID" value="ENSCCRG00010030713.1"/>
</dbReference>
<organism evidence="14 15">
    <name type="scientific">Cyprinus carpio</name>
    <name type="common">Common carp</name>
    <dbReference type="NCBI Taxonomy" id="7962"/>
    <lineage>
        <taxon>Eukaryota</taxon>
        <taxon>Metazoa</taxon>
        <taxon>Chordata</taxon>
        <taxon>Craniata</taxon>
        <taxon>Vertebrata</taxon>
        <taxon>Euteleostomi</taxon>
        <taxon>Actinopterygii</taxon>
        <taxon>Neopterygii</taxon>
        <taxon>Teleostei</taxon>
        <taxon>Ostariophysi</taxon>
        <taxon>Cypriniformes</taxon>
        <taxon>Cyprinidae</taxon>
        <taxon>Cyprininae</taxon>
        <taxon>Cyprinus</taxon>
    </lineage>
</organism>
<feature type="transmembrane region" description="Helical" evidence="12">
    <location>
        <begin position="331"/>
        <end position="351"/>
    </location>
</feature>
<dbReference type="FunFam" id="3.40.50.300:FF:000327">
    <property type="entry name" value="ATP-binding cassette sub-family A member 3"/>
    <property type="match status" value="1"/>
</dbReference>
<evidence type="ECO:0000313" key="15">
    <source>
        <dbReference type="Proteomes" id="UP000694427"/>
    </source>
</evidence>
<feature type="domain" description="ABC transporter" evidence="13">
    <location>
        <begin position="518"/>
        <end position="751"/>
    </location>
</feature>